<gene>
    <name evidence="7" type="ORF">BSIN_0014</name>
</gene>
<dbReference type="InterPro" id="IPR009100">
    <property type="entry name" value="AcylCoA_DH/oxidase_NM_dom_sf"/>
</dbReference>
<keyword evidence="7" id="KW-0503">Monooxygenase</keyword>
<sequence>MTLMNGDDYLESLRDGRNVYLGGERIKDVTTHRAFRNAARSIASLYDALHGEHRERLTAPDQHGQITHRFFKPSYSADDLLSAQDAIRIWSQMTYGFMGRTPDYKAAFMSGLEAGADYYGDFRQNAVAWYKRFASHGLYLNHAIINPPLDRGKTIHDMRDVFVHVVSENDRGIVVSGVKMLATAGALTNATFVAPVASALLEPGKAEDFAVVFFARMDNPGLSLMCRPSYEAAATSPFDAPLASRFDENDSVLIFDNALIPWEDVLVYRDVKRATGFYSSSGFANLYNFQSGIRLAVKLELMIGLLSFGTRANGTHAFRGIQAALGELIALWHLLRAVTSAMARDPERTAAGVVVPRLEYASALRIQVPQIWKRVRELMETALGGSPLVTVSSAADLLDPHVEQLIGAYYRGAALEPEQRIKLFKLIWDATGSEFGSRHSVYETHYSGNFDQIRLDSLTWATRSGQLASCEEFARHCMDDYDTAGWLRGPWVRD</sequence>
<evidence type="ECO:0000256" key="3">
    <source>
        <dbReference type="ARBA" id="ARBA00023002"/>
    </source>
</evidence>
<dbReference type="AlphaFoldDB" id="A0A238H263"/>
<evidence type="ECO:0000313" key="7">
    <source>
        <dbReference type="EMBL" id="SMF99285.1"/>
    </source>
</evidence>
<dbReference type="InterPro" id="IPR036250">
    <property type="entry name" value="AcylCo_DH-like_C"/>
</dbReference>
<dbReference type="PIRSF" id="PIRSF000331">
    <property type="entry name" value="HpaA_HpaB"/>
    <property type="match status" value="1"/>
</dbReference>
<evidence type="ECO:0000256" key="2">
    <source>
        <dbReference type="ARBA" id="ARBA00022827"/>
    </source>
</evidence>
<dbReference type="GO" id="GO:0016627">
    <property type="term" value="F:oxidoreductase activity, acting on the CH-CH group of donors"/>
    <property type="evidence" value="ECO:0007669"/>
    <property type="project" value="InterPro"/>
</dbReference>
<dbReference type="InterPro" id="IPR046373">
    <property type="entry name" value="Acyl-CoA_Oxase/DH_mid-dom_sf"/>
</dbReference>
<dbReference type="EMBL" id="FXAN01000040">
    <property type="protein sequence ID" value="SMF99285.1"/>
    <property type="molecule type" value="Genomic_DNA"/>
</dbReference>
<feature type="binding site" evidence="4">
    <location>
        <position position="183"/>
    </location>
    <ligand>
        <name>FAD</name>
        <dbReference type="ChEBI" id="CHEBI:57692"/>
    </ligand>
</feature>
<dbReference type="Gene3D" id="1.10.3140.10">
    <property type="entry name" value="4-hydroxybutyryl-coa dehydratase, domain 1"/>
    <property type="match status" value="1"/>
</dbReference>
<dbReference type="EC" id="1.14.14.9" evidence="7"/>
<dbReference type="InterPro" id="IPR024674">
    <property type="entry name" value="HpaB/PvcC/4-BUDH_N"/>
</dbReference>
<dbReference type="GO" id="GO:0052881">
    <property type="term" value="F:4-hydroxyphenylacetate 3-monooxygenase activity"/>
    <property type="evidence" value="ECO:0007669"/>
    <property type="project" value="UniProtKB-EC"/>
</dbReference>
<dbReference type="Pfam" id="PF03241">
    <property type="entry name" value="HpaB"/>
    <property type="match status" value="1"/>
</dbReference>
<dbReference type="InterPro" id="IPR024719">
    <property type="entry name" value="HpaB/PvcC/4-BUDH_C"/>
</dbReference>
<reference evidence="7 8" key="1">
    <citation type="submission" date="2017-04" db="EMBL/GenBank/DDBJ databases">
        <authorList>
            <person name="Afonso C.L."/>
            <person name="Miller P.J."/>
            <person name="Scott M.A."/>
            <person name="Spackman E."/>
            <person name="Goraichik I."/>
            <person name="Dimitrov K.M."/>
            <person name="Suarez D.L."/>
            <person name="Swayne D.E."/>
        </authorList>
    </citation>
    <scope>NUCLEOTIDE SEQUENCE [LARGE SCALE GENOMIC DNA]</scope>
    <source>
        <strain evidence="7">LMG 28154</strain>
    </source>
</reference>
<keyword evidence="2 4" id="KW-0274">FAD</keyword>
<dbReference type="PANTHER" id="PTHR36117">
    <property type="entry name" value="4-HYDROXYPHENYLACETATE 3-MONOOXYGENASE-RELATED"/>
    <property type="match status" value="1"/>
</dbReference>
<dbReference type="PIRSF" id="PIRSF500125">
    <property type="entry name" value="4_HPA_large"/>
    <property type="match status" value="1"/>
</dbReference>
<dbReference type="InterPro" id="IPR004925">
    <property type="entry name" value="HpaB/PvcC/4-BUDH"/>
</dbReference>
<evidence type="ECO:0000256" key="4">
    <source>
        <dbReference type="PIRSR" id="PIRSR000331-2"/>
    </source>
</evidence>
<feature type="binding site" evidence="4">
    <location>
        <begin position="142"/>
        <end position="144"/>
    </location>
    <ligand>
        <name>FAD</name>
        <dbReference type="ChEBI" id="CHEBI:57692"/>
    </ligand>
</feature>
<accession>A0A238H263</accession>
<feature type="domain" description="HpaB/PvcC/4-BUDH C-terminal" evidence="5">
    <location>
        <begin position="275"/>
        <end position="474"/>
    </location>
</feature>
<dbReference type="RefSeq" id="WP_089339869.1">
    <property type="nucleotide sequence ID" value="NZ_FXAN01000040.1"/>
</dbReference>
<dbReference type="SUPFAM" id="SSF56645">
    <property type="entry name" value="Acyl-CoA dehydrogenase NM domain-like"/>
    <property type="match status" value="1"/>
</dbReference>
<evidence type="ECO:0000259" key="5">
    <source>
        <dbReference type="Pfam" id="PF03241"/>
    </source>
</evidence>
<dbReference type="Gene3D" id="1.20.140.10">
    <property type="entry name" value="Butyryl-CoA Dehydrogenase, subunit A, domain 3"/>
    <property type="match status" value="1"/>
</dbReference>
<organism evidence="7 8">
    <name type="scientific">Burkholderia singularis</name>
    <dbReference type="NCBI Taxonomy" id="1503053"/>
    <lineage>
        <taxon>Bacteria</taxon>
        <taxon>Pseudomonadati</taxon>
        <taxon>Pseudomonadota</taxon>
        <taxon>Betaproteobacteria</taxon>
        <taxon>Burkholderiales</taxon>
        <taxon>Burkholderiaceae</taxon>
        <taxon>Burkholderia</taxon>
        <taxon>pseudomallei group</taxon>
    </lineage>
</organism>
<evidence type="ECO:0000259" key="6">
    <source>
        <dbReference type="Pfam" id="PF11794"/>
    </source>
</evidence>
<proteinExistence type="predicted"/>
<dbReference type="Proteomes" id="UP000198460">
    <property type="component" value="Unassembled WGS sequence"/>
</dbReference>
<dbReference type="Gene3D" id="2.40.110.10">
    <property type="entry name" value="Butyryl-CoA Dehydrogenase, subunit A, domain 2"/>
    <property type="match status" value="1"/>
</dbReference>
<keyword evidence="3 7" id="KW-0560">Oxidoreductase</keyword>
<dbReference type="InterPro" id="IPR024677">
    <property type="entry name" value="HpaB/PvcC"/>
</dbReference>
<name>A0A238H263_9BURK</name>
<dbReference type="Pfam" id="PF11794">
    <property type="entry name" value="HpaB_N"/>
    <property type="match status" value="1"/>
</dbReference>
<evidence type="ECO:0000256" key="1">
    <source>
        <dbReference type="ARBA" id="ARBA00022630"/>
    </source>
</evidence>
<evidence type="ECO:0000313" key="8">
    <source>
        <dbReference type="Proteomes" id="UP000198460"/>
    </source>
</evidence>
<keyword evidence="1" id="KW-0285">Flavoprotein</keyword>
<protein>
    <submittedName>
        <fullName evidence="7">4-hydroxyphenylacetate 3-monooxygenase</fullName>
        <ecNumber evidence="7">1.14.14.9</ecNumber>
    </submittedName>
</protein>
<feature type="domain" description="HpaB/PvcC/4-BUDH N-terminal" evidence="6">
    <location>
        <begin position="6"/>
        <end position="267"/>
    </location>
</feature>
<dbReference type="PANTHER" id="PTHR36117:SF3">
    <property type="entry name" value="4-HYDROXYPHENYLACETATE 3-MONOOXYGENASE-RELATED"/>
    <property type="match status" value="1"/>
</dbReference>
<dbReference type="SUPFAM" id="SSF47203">
    <property type="entry name" value="Acyl-CoA dehydrogenase C-terminal domain-like"/>
    <property type="match status" value="1"/>
</dbReference>